<feature type="domain" description="F-box" evidence="2">
    <location>
        <begin position="4"/>
        <end position="50"/>
    </location>
</feature>
<dbReference type="Gene3D" id="1.20.1280.50">
    <property type="match status" value="1"/>
</dbReference>
<dbReference type="STRING" id="178035.A0A154PLR3"/>
<evidence type="ECO:0000256" key="1">
    <source>
        <dbReference type="PROSITE-ProRule" id="PRU00221"/>
    </source>
</evidence>
<evidence type="ECO:0000313" key="4">
    <source>
        <dbReference type="Proteomes" id="UP000076502"/>
    </source>
</evidence>
<dbReference type="PROSITE" id="PS50181">
    <property type="entry name" value="FBOX"/>
    <property type="match status" value="1"/>
</dbReference>
<dbReference type="SUPFAM" id="SSF81383">
    <property type="entry name" value="F-box domain"/>
    <property type="match status" value="1"/>
</dbReference>
<dbReference type="GO" id="GO:0019005">
    <property type="term" value="C:SCF ubiquitin ligase complex"/>
    <property type="evidence" value="ECO:0007669"/>
    <property type="project" value="TreeGrafter"/>
</dbReference>
<dbReference type="FunFam" id="2.130.10.10:FF:002194">
    <property type="entry name" value="Uncharacterized protein"/>
    <property type="match status" value="1"/>
</dbReference>
<dbReference type="Pfam" id="PF12937">
    <property type="entry name" value="F-box-like"/>
    <property type="match status" value="1"/>
</dbReference>
<dbReference type="OrthoDB" id="435188at2759"/>
<organism evidence="3 4">
    <name type="scientific">Dufourea novaeangliae</name>
    <name type="common">Sweat bee</name>
    <dbReference type="NCBI Taxonomy" id="178035"/>
    <lineage>
        <taxon>Eukaryota</taxon>
        <taxon>Metazoa</taxon>
        <taxon>Ecdysozoa</taxon>
        <taxon>Arthropoda</taxon>
        <taxon>Hexapoda</taxon>
        <taxon>Insecta</taxon>
        <taxon>Pterygota</taxon>
        <taxon>Neoptera</taxon>
        <taxon>Endopterygota</taxon>
        <taxon>Hymenoptera</taxon>
        <taxon>Apocrita</taxon>
        <taxon>Aculeata</taxon>
        <taxon>Apoidea</taxon>
        <taxon>Anthophila</taxon>
        <taxon>Halictidae</taxon>
        <taxon>Rophitinae</taxon>
        <taxon>Dufourea</taxon>
    </lineage>
</organism>
<dbReference type="PANTHER" id="PTHR14381">
    <property type="entry name" value="DACTYLIN"/>
    <property type="match status" value="1"/>
</dbReference>
<dbReference type="SMART" id="SM00256">
    <property type="entry name" value="FBOX"/>
    <property type="match status" value="1"/>
</dbReference>
<dbReference type="PANTHER" id="PTHR14381:SF1">
    <property type="entry name" value="F-BOX_WD REPEAT-CONTAINING PROTEIN 4"/>
    <property type="match status" value="1"/>
</dbReference>
<name>A0A154PLR3_DUFNO</name>
<dbReference type="PROSITE" id="PS50082">
    <property type="entry name" value="WD_REPEATS_2"/>
    <property type="match status" value="1"/>
</dbReference>
<dbReference type="Pfam" id="PF00400">
    <property type="entry name" value="WD40"/>
    <property type="match status" value="1"/>
</dbReference>
<dbReference type="InterPro" id="IPR036322">
    <property type="entry name" value="WD40_repeat_dom_sf"/>
</dbReference>
<feature type="repeat" description="WD" evidence="1">
    <location>
        <begin position="186"/>
        <end position="215"/>
    </location>
</feature>
<gene>
    <name evidence="3" type="ORF">WN55_03931</name>
</gene>
<dbReference type="GO" id="GO:0031146">
    <property type="term" value="P:SCF-dependent proteasomal ubiquitin-dependent protein catabolic process"/>
    <property type="evidence" value="ECO:0007669"/>
    <property type="project" value="TreeGrafter"/>
</dbReference>
<dbReference type="InterPro" id="IPR015943">
    <property type="entry name" value="WD40/YVTN_repeat-like_dom_sf"/>
</dbReference>
<dbReference type="SUPFAM" id="SSF50978">
    <property type="entry name" value="WD40 repeat-like"/>
    <property type="match status" value="1"/>
</dbReference>
<dbReference type="InterPro" id="IPR001810">
    <property type="entry name" value="F-box_dom"/>
</dbReference>
<dbReference type="SMART" id="SM00320">
    <property type="entry name" value="WD40"/>
    <property type="match status" value="5"/>
</dbReference>
<dbReference type="EMBL" id="KQ434948">
    <property type="protein sequence ID" value="KZC12394.1"/>
    <property type="molecule type" value="Genomic_DNA"/>
</dbReference>
<dbReference type="InterPro" id="IPR036047">
    <property type="entry name" value="F-box-like_dom_sf"/>
</dbReference>
<protein>
    <submittedName>
        <fullName evidence="3">F-box/WD repeat-containing protein 4</fullName>
    </submittedName>
</protein>
<sequence length="418" mass="48560">MTDARRLDTLPSDVLILIFDYCHAFDLVRLSEVCTRFYDIIRGETLWIKKSKQPIATNQTSRKFRERCNPLLCLRTKWHVSHNWQYGRYEKRVLSSQKIKLMPWIQLTSDILWWSGGNQLCGFKRTWHSHEAQQNNRILVNDNIRSDICKFIVRNECIITGHRDGSIQFWTKSRCDESIDFYCSIDRAHTSDVNAVDETCDAIMSGSGDGTVKIWGPVGQRFLNIPVATLNIADRVWSLSADPTGKKVAVGSAGNSDSPPLHIFDLECYSESHILNHNWQRGAGILDMVWDSPQILLTCGYDTYIRKWDLRTGTCVYSWADPTDATIYCISSDYYYTMLTGTQFNCKTVLWDQRQRNYVQLYFMNLSRMSSPVYCLDFDSAHLYGATDQHLVELTFSGYSYKETNYKEILRYERIRTN</sequence>
<dbReference type="OMA" id="LTHFDMV"/>
<proteinExistence type="predicted"/>
<accession>A0A154PLR3</accession>
<keyword evidence="1" id="KW-0853">WD repeat</keyword>
<dbReference type="Gene3D" id="2.130.10.10">
    <property type="entry name" value="YVTN repeat-like/Quinoprotein amine dehydrogenase"/>
    <property type="match status" value="1"/>
</dbReference>
<dbReference type="Proteomes" id="UP000076502">
    <property type="component" value="Unassembled WGS sequence"/>
</dbReference>
<evidence type="ECO:0000313" key="3">
    <source>
        <dbReference type="EMBL" id="KZC12394.1"/>
    </source>
</evidence>
<dbReference type="InterPro" id="IPR052301">
    <property type="entry name" value="SCF_F-box/WD-repeat"/>
</dbReference>
<evidence type="ECO:0000259" key="2">
    <source>
        <dbReference type="PROSITE" id="PS50181"/>
    </source>
</evidence>
<dbReference type="AlphaFoldDB" id="A0A154PLR3"/>
<reference evidence="3 4" key="1">
    <citation type="submission" date="2015-07" db="EMBL/GenBank/DDBJ databases">
        <title>The genome of Dufourea novaeangliae.</title>
        <authorList>
            <person name="Pan H."/>
            <person name="Kapheim K."/>
        </authorList>
    </citation>
    <scope>NUCLEOTIDE SEQUENCE [LARGE SCALE GENOMIC DNA]</scope>
    <source>
        <strain evidence="3">0120121106</strain>
        <tissue evidence="3">Whole body</tissue>
    </source>
</reference>
<keyword evidence="4" id="KW-1185">Reference proteome</keyword>
<dbReference type="InterPro" id="IPR001680">
    <property type="entry name" value="WD40_rpt"/>
</dbReference>